<comment type="caution">
    <text evidence="4">The sequence shown here is derived from an EMBL/GenBank/DDBJ whole genome shotgun (WGS) entry which is preliminary data.</text>
</comment>
<keyword evidence="5" id="KW-1185">Reference proteome</keyword>
<dbReference type="OrthoDB" id="9815825at2"/>
<gene>
    <name evidence="4" type="ORF">EYB31_24390</name>
</gene>
<dbReference type="Gene3D" id="3.30.360.10">
    <property type="entry name" value="Dihydrodipicolinate Reductase, domain 2"/>
    <property type="match status" value="1"/>
</dbReference>
<dbReference type="InterPro" id="IPR036291">
    <property type="entry name" value="NAD(P)-bd_dom_sf"/>
</dbReference>
<protein>
    <submittedName>
        <fullName evidence="4">Gfo/Idh/MocA family oxidoreductase</fullName>
    </submittedName>
</protein>
<dbReference type="EMBL" id="SIRE01000018">
    <property type="protein sequence ID" value="TBL75145.1"/>
    <property type="molecule type" value="Genomic_DNA"/>
</dbReference>
<dbReference type="AlphaFoldDB" id="A0A4Q9DNM0"/>
<reference evidence="4 5" key="1">
    <citation type="submission" date="2019-02" db="EMBL/GenBank/DDBJ databases">
        <title>Paenibacillus sp. nov., isolated from surface-sterilized tissue of Thalictrum simplex L.</title>
        <authorList>
            <person name="Tuo L."/>
        </authorList>
    </citation>
    <scope>NUCLEOTIDE SEQUENCE [LARGE SCALE GENOMIC DNA]</scope>
    <source>
        <strain evidence="4 5">N2SHLJ1</strain>
    </source>
</reference>
<dbReference type="RefSeq" id="WP_131016041.1">
    <property type="nucleotide sequence ID" value="NZ_SIRE01000018.1"/>
</dbReference>
<dbReference type="GO" id="GO:0000166">
    <property type="term" value="F:nucleotide binding"/>
    <property type="evidence" value="ECO:0007669"/>
    <property type="project" value="InterPro"/>
</dbReference>
<evidence type="ECO:0000259" key="3">
    <source>
        <dbReference type="Pfam" id="PF22725"/>
    </source>
</evidence>
<accession>A0A4Q9DNM0</accession>
<evidence type="ECO:0000259" key="2">
    <source>
        <dbReference type="Pfam" id="PF01408"/>
    </source>
</evidence>
<sequence length="321" mass="34915">MSTIRWGIIGCGNVTEVKSGPGFQKADNSQLVAVMRRDAALAEDYAARHGVPKWYSDAKQLIEDPEVDAVYVATPPSSHKEYVLQVAQAGKPVYVEKPMAMNYAECQDMIEACEKAGVPLFVAYYRRALPRFVKVKELLASEVIGEVRFVASTQLGRLVNNSSWRVDPVVSGGGLFVDVGSHTLDLLDYLFGPVAEVHGMAGNQGRFYKAEDIVTATYRFESGVYGTGTWCFASSQDLDRNEIVGSKGSISFSTFQDKPIVVTSAQGVEEIMIDHPAHVQQPLIQTVVNELLGKGTSPSSGLSGARTSKVMDTLLRGYYGT</sequence>
<evidence type="ECO:0000313" key="5">
    <source>
        <dbReference type="Proteomes" id="UP000293142"/>
    </source>
</evidence>
<keyword evidence="1" id="KW-0560">Oxidoreductase</keyword>
<feature type="domain" description="GFO/IDH/MocA-like oxidoreductase" evidence="3">
    <location>
        <begin position="132"/>
        <end position="250"/>
    </location>
</feature>
<evidence type="ECO:0000256" key="1">
    <source>
        <dbReference type="ARBA" id="ARBA00023002"/>
    </source>
</evidence>
<dbReference type="PANTHER" id="PTHR43818:SF11">
    <property type="entry name" value="BCDNA.GH03377"/>
    <property type="match status" value="1"/>
</dbReference>
<evidence type="ECO:0000313" key="4">
    <source>
        <dbReference type="EMBL" id="TBL75145.1"/>
    </source>
</evidence>
<name>A0A4Q9DNM0_9BACL</name>
<feature type="domain" description="Gfo/Idh/MocA-like oxidoreductase N-terminal" evidence="2">
    <location>
        <begin position="4"/>
        <end position="124"/>
    </location>
</feature>
<dbReference type="GO" id="GO:0016491">
    <property type="term" value="F:oxidoreductase activity"/>
    <property type="evidence" value="ECO:0007669"/>
    <property type="project" value="UniProtKB-KW"/>
</dbReference>
<organism evidence="4 5">
    <name type="scientific">Paenibacillus thalictri</name>
    <dbReference type="NCBI Taxonomy" id="2527873"/>
    <lineage>
        <taxon>Bacteria</taxon>
        <taxon>Bacillati</taxon>
        <taxon>Bacillota</taxon>
        <taxon>Bacilli</taxon>
        <taxon>Bacillales</taxon>
        <taxon>Paenibacillaceae</taxon>
        <taxon>Paenibacillus</taxon>
    </lineage>
</organism>
<dbReference type="Pfam" id="PF22725">
    <property type="entry name" value="GFO_IDH_MocA_C3"/>
    <property type="match status" value="1"/>
</dbReference>
<dbReference type="Proteomes" id="UP000293142">
    <property type="component" value="Unassembled WGS sequence"/>
</dbReference>
<dbReference type="InterPro" id="IPR000683">
    <property type="entry name" value="Gfo/Idh/MocA-like_OxRdtase_N"/>
</dbReference>
<dbReference type="SUPFAM" id="SSF55347">
    <property type="entry name" value="Glyceraldehyde-3-phosphate dehydrogenase-like, C-terminal domain"/>
    <property type="match status" value="1"/>
</dbReference>
<dbReference type="Gene3D" id="3.40.50.720">
    <property type="entry name" value="NAD(P)-binding Rossmann-like Domain"/>
    <property type="match status" value="1"/>
</dbReference>
<dbReference type="InterPro" id="IPR050463">
    <property type="entry name" value="Gfo/Idh/MocA_oxidrdct_glycsds"/>
</dbReference>
<dbReference type="PANTHER" id="PTHR43818">
    <property type="entry name" value="BCDNA.GH03377"/>
    <property type="match status" value="1"/>
</dbReference>
<dbReference type="Pfam" id="PF01408">
    <property type="entry name" value="GFO_IDH_MocA"/>
    <property type="match status" value="1"/>
</dbReference>
<proteinExistence type="predicted"/>
<dbReference type="SUPFAM" id="SSF51735">
    <property type="entry name" value="NAD(P)-binding Rossmann-fold domains"/>
    <property type="match status" value="1"/>
</dbReference>
<dbReference type="InterPro" id="IPR055170">
    <property type="entry name" value="GFO_IDH_MocA-like_dom"/>
</dbReference>